<proteinExistence type="predicted"/>
<dbReference type="Proteomes" id="UP001596104">
    <property type="component" value="Unassembled WGS sequence"/>
</dbReference>
<evidence type="ECO:0000313" key="2">
    <source>
        <dbReference type="Proteomes" id="UP001596104"/>
    </source>
</evidence>
<dbReference type="EMBL" id="JBHSLV010000078">
    <property type="protein sequence ID" value="MFC5397033.1"/>
    <property type="molecule type" value="Genomic_DNA"/>
</dbReference>
<evidence type="ECO:0000313" key="1">
    <source>
        <dbReference type="EMBL" id="MFC5397033.1"/>
    </source>
</evidence>
<comment type="caution">
    <text evidence="1">The sequence shown here is derived from an EMBL/GenBank/DDBJ whole genome shotgun (WGS) entry which is preliminary data.</text>
</comment>
<protein>
    <submittedName>
        <fullName evidence="1">DUF4432 family protein</fullName>
    </submittedName>
</protein>
<dbReference type="Pfam" id="PF14486">
    <property type="entry name" value="DUF4432"/>
    <property type="match status" value="1"/>
</dbReference>
<keyword evidence="2" id="KW-1185">Reference proteome</keyword>
<dbReference type="RefSeq" id="WP_291675279.1">
    <property type="nucleotide sequence ID" value="NZ_JBHSLV010000078.1"/>
</dbReference>
<name>A0ABW0HL22_9HYPH</name>
<gene>
    <name evidence="1" type="ORF">ACFPPC_30730</name>
</gene>
<dbReference type="InterPro" id="IPR027839">
    <property type="entry name" value="DUF4432"/>
</dbReference>
<dbReference type="Gene3D" id="2.70.98.10">
    <property type="match status" value="1"/>
</dbReference>
<reference evidence="2" key="1">
    <citation type="journal article" date="2019" name="Int. J. Syst. Evol. Microbiol.">
        <title>The Global Catalogue of Microorganisms (GCM) 10K type strain sequencing project: providing services to taxonomists for standard genome sequencing and annotation.</title>
        <authorList>
            <consortium name="The Broad Institute Genomics Platform"/>
            <consortium name="The Broad Institute Genome Sequencing Center for Infectious Disease"/>
            <person name="Wu L."/>
            <person name="Ma J."/>
        </authorList>
    </citation>
    <scope>NUCLEOTIDE SEQUENCE [LARGE SCALE GENOMIC DNA]</scope>
    <source>
        <strain evidence="2">CGMCC 1.16326</strain>
    </source>
</reference>
<sequence length="308" mass="33355">MRKPATFPRHLAADPRQFASVRRIILAEGQEAGIETLAFSTGGGLDFWVTVGRLMDIATLSWRGVQLGWQSPAGLRRPDTGPADRERRFSNAFGGFLNTTGFDHIRQPADGRPLHGSAPFTPARLTGYGEDWDAAVPMLFCEGEAICWAHGGLGYRLHRRIEAPIGGSSLSLRDHVTVIGAEPAPIMALYHFNLGYPMIEGSTIERDGERLAGPLFMPEGAMVPASLHPATSAQASCSVHGKAATVAFHWNTVELPWLQLWRDLRPGAGVMSIEPCSIGRRDDGRNAPSPLLEPGSSRVFAIDLDVAD</sequence>
<organism evidence="1 2">
    <name type="scientific">Bosea vestrisii</name>
    <dbReference type="NCBI Taxonomy" id="151416"/>
    <lineage>
        <taxon>Bacteria</taxon>
        <taxon>Pseudomonadati</taxon>
        <taxon>Pseudomonadota</taxon>
        <taxon>Alphaproteobacteria</taxon>
        <taxon>Hyphomicrobiales</taxon>
        <taxon>Boseaceae</taxon>
        <taxon>Bosea</taxon>
    </lineage>
</organism>
<accession>A0ABW0HL22</accession>
<dbReference type="InterPro" id="IPR014718">
    <property type="entry name" value="GH-type_carb-bd"/>
</dbReference>